<evidence type="ECO:0000259" key="3">
    <source>
        <dbReference type="PROSITE" id="PS51471"/>
    </source>
</evidence>
<accession>A0A1Y2CYJ5</accession>
<feature type="compositionally biased region" description="Basic residues" evidence="2">
    <location>
        <begin position="12"/>
        <end position="24"/>
    </location>
</feature>
<evidence type="ECO:0000313" key="4">
    <source>
        <dbReference type="EMBL" id="ORY51914.1"/>
    </source>
</evidence>
<reference evidence="4 5" key="1">
    <citation type="submission" date="2016-07" db="EMBL/GenBank/DDBJ databases">
        <title>Pervasive Adenine N6-methylation of Active Genes in Fungi.</title>
        <authorList>
            <consortium name="DOE Joint Genome Institute"/>
            <person name="Mondo S.J."/>
            <person name="Dannebaum R.O."/>
            <person name="Kuo R.C."/>
            <person name="Labutti K."/>
            <person name="Haridas S."/>
            <person name="Kuo A."/>
            <person name="Salamov A."/>
            <person name="Ahrendt S.R."/>
            <person name="Lipzen A."/>
            <person name="Sullivan W."/>
            <person name="Andreopoulos W.B."/>
            <person name="Clum A."/>
            <person name="Lindquist E."/>
            <person name="Daum C."/>
            <person name="Ramamoorthy G.K."/>
            <person name="Gryganskyi A."/>
            <person name="Culley D."/>
            <person name="Magnuson J.K."/>
            <person name="James T.Y."/>
            <person name="O'Malley M.A."/>
            <person name="Stajich J.E."/>
            <person name="Spatafora J.W."/>
            <person name="Visel A."/>
            <person name="Grigoriev I.V."/>
        </authorList>
    </citation>
    <scope>NUCLEOTIDE SEQUENCE [LARGE SCALE GENOMIC DNA]</scope>
    <source>
        <strain evidence="4 5">JEL800</strain>
    </source>
</reference>
<dbReference type="Gene3D" id="3.60.130.30">
    <property type="match status" value="1"/>
</dbReference>
<name>A0A1Y2CYJ5_9FUNG</name>
<keyword evidence="1" id="KW-0560">Oxidoreductase</keyword>
<gene>
    <name evidence="4" type="ORF">BCR33DRAFT_845910</name>
</gene>
<keyword evidence="1" id="KW-0479">Metal-binding</keyword>
<feature type="region of interest" description="Disordered" evidence="2">
    <location>
        <begin position="1"/>
        <end position="36"/>
    </location>
</feature>
<dbReference type="OrthoDB" id="3017944at2759"/>
<keyword evidence="5" id="KW-1185">Reference proteome</keyword>
<comment type="caution">
    <text evidence="4">The sequence shown here is derived from an EMBL/GenBank/DDBJ whole genome shotgun (WGS) entry which is preliminary data.</text>
</comment>
<proteinExistence type="inferred from homology"/>
<dbReference type="InterPro" id="IPR005123">
    <property type="entry name" value="Oxoglu/Fe-dep_dioxygenase_dom"/>
</dbReference>
<evidence type="ECO:0000313" key="5">
    <source>
        <dbReference type="Proteomes" id="UP000193642"/>
    </source>
</evidence>
<sequence length="346" mass="39384">MMEAAKVYTERKSKRAAYKMRKKQQRDANNESSTDIKNPEHVKWETEFVTHKYIPEPKKNTTFSLPKLFTDKSIRFGQVVDTTNCNRAVLFLYRRVVPRVLFLGESTKAYAGFGSVFLGTWRRYCKHLFTTGDSKKLVSSDLEADVVNDLGPLLGFLQNFLKKNLPVLYHHHLRLRKLLQKHKEIVKQDVASFATKTDLSSSQLGILEDSFLGIFNLVCIGHKSGRSMDFHRDVNNLAFGYNIVLPFGEFEGGAMQFPGMNFEVDVLPGDILVFDAEFYQHCLSQVNGNRYSVIVFGCKNAGDELYGENGLDEAKLVSGTNVTDDWFAKEGLVRYFNPMEGRNKEG</sequence>
<keyword evidence="1" id="KW-0408">Iron</keyword>
<dbReference type="GO" id="GO:0046872">
    <property type="term" value="F:metal ion binding"/>
    <property type="evidence" value="ECO:0007669"/>
    <property type="project" value="UniProtKB-KW"/>
</dbReference>
<dbReference type="Proteomes" id="UP000193642">
    <property type="component" value="Unassembled WGS sequence"/>
</dbReference>
<evidence type="ECO:0000256" key="2">
    <source>
        <dbReference type="SAM" id="MobiDB-lite"/>
    </source>
</evidence>
<dbReference type="PROSITE" id="PS51471">
    <property type="entry name" value="FE2OG_OXY"/>
    <property type="match status" value="1"/>
</dbReference>
<feature type="domain" description="Fe2OG dioxygenase" evidence="3">
    <location>
        <begin position="210"/>
        <end position="299"/>
    </location>
</feature>
<dbReference type="EMBL" id="MCGO01000004">
    <property type="protein sequence ID" value="ORY51914.1"/>
    <property type="molecule type" value="Genomic_DNA"/>
</dbReference>
<dbReference type="AlphaFoldDB" id="A0A1Y2CYJ5"/>
<protein>
    <recommendedName>
        <fullName evidence="3">Fe2OG dioxygenase domain-containing protein</fullName>
    </recommendedName>
</protein>
<evidence type="ECO:0000256" key="1">
    <source>
        <dbReference type="RuleBase" id="RU003682"/>
    </source>
</evidence>
<dbReference type="GO" id="GO:0016491">
    <property type="term" value="F:oxidoreductase activity"/>
    <property type="evidence" value="ECO:0007669"/>
    <property type="project" value="UniProtKB-KW"/>
</dbReference>
<comment type="similarity">
    <text evidence="1">Belongs to the iron/ascorbate-dependent oxidoreductase family.</text>
</comment>
<organism evidence="4 5">
    <name type="scientific">Rhizoclosmatium globosum</name>
    <dbReference type="NCBI Taxonomy" id="329046"/>
    <lineage>
        <taxon>Eukaryota</taxon>
        <taxon>Fungi</taxon>
        <taxon>Fungi incertae sedis</taxon>
        <taxon>Chytridiomycota</taxon>
        <taxon>Chytridiomycota incertae sedis</taxon>
        <taxon>Chytridiomycetes</taxon>
        <taxon>Chytridiales</taxon>
        <taxon>Chytriomycetaceae</taxon>
        <taxon>Rhizoclosmatium</taxon>
    </lineage>
</organism>